<dbReference type="CDD" id="cd02440">
    <property type="entry name" value="AdoMet_MTases"/>
    <property type="match status" value="1"/>
</dbReference>
<dbReference type="InterPro" id="IPR029063">
    <property type="entry name" value="SAM-dependent_MTases_sf"/>
</dbReference>
<sequence length="466" mass="51528">MAIDGAIFETINPSQFTTFTFPFPDLPIPLRVAVLDSPLQAPTAGSPPKVAAMLVPFNRENDWIFSTQSGHLQLILNSPNICRLILVGPIPRNRNNDDLGFSEVHYVSSDDLVNRGSKFEEDLLPLLLALCPRQSFQTGNPQIPFLCYEDDLIRSLTIGVFEGVCVGEMLVEDVEMTSGDGKEFRRRLRFKRMPNLVQTQMVIMPELSNKVKIFGLGEVKFEPQIRVLVHPYLIPMVAALSLIGGYFEERILNGFMPKALCLGVGGGALLAFLRAQLGFEVVGVEIDEAVLDVAKKYFGLEDNEFLRVLIGDAVDYLERFAKGVKESELIDVVKERCVENVDGVGLKFDVVMVDLDAGDARNGMSAPPLEFVSKPMLLNARMVLSEYGILVMNVIPSSRSLYEGLLPVLREVFCELYEIDVGNGENYVVIASESVIKTSDGDCENSFSTKLKAAISGAYIDSIRKI</sequence>
<dbReference type="SUPFAM" id="SSF53335">
    <property type="entry name" value="S-adenosyl-L-methionine-dependent methyltransferases"/>
    <property type="match status" value="1"/>
</dbReference>
<accession>A0AAN8VP59</accession>
<reference evidence="2 3" key="1">
    <citation type="submission" date="2023-12" db="EMBL/GenBank/DDBJ databases">
        <title>A high-quality genome assembly for Dillenia turbinata (Dilleniales).</title>
        <authorList>
            <person name="Chanderbali A."/>
        </authorList>
    </citation>
    <scope>NUCLEOTIDE SEQUENCE [LARGE SCALE GENOMIC DNA]</scope>
    <source>
        <strain evidence="2">LSX21</strain>
        <tissue evidence="2">Leaf</tissue>
    </source>
</reference>
<evidence type="ECO:0000313" key="2">
    <source>
        <dbReference type="EMBL" id="KAK6933516.1"/>
    </source>
</evidence>
<dbReference type="EMBL" id="JBAMMX010000009">
    <property type="protein sequence ID" value="KAK6933516.1"/>
    <property type="molecule type" value="Genomic_DNA"/>
</dbReference>
<dbReference type="Gene3D" id="3.40.50.150">
    <property type="entry name" value="Vaccinia Virus protein VP39"/>
    <property type="match status" value="1"/>
</dbReference>
<protein>
    <recommendedName>
        <fullName evidence="4">Methyltransferase-like protein 13</fullName>
    </recommendedName>
</protein>
<dbReference type="PANTHER" id="PTHR43317:SF1">
    <property type="entry name" value="THERMOSPERMINE SYNTHASE ACAULIS5"/>
    <property type="match status" value="1"/>
</dbReference>
<dbReference type="Proteomes" id="UP001370490">
    <property type="component" value="Unassembled WGS sequence"/>
</dbReference>
<name>A0AAN8VP59_9MAGN</name>
<evidence type="ECO:0000313" key="3">
    <source>
        <dbReference type="Proteomes" id="UP001370490"/>
    </source>
</evidence>
<evidence type="ECO:0008006" key="4">
    <source>
        <dbReference type="Google" id="ProtNLM"/>
    </source>
</evidence>
<dbReference type="AlphaFoldDB" id="A0AAN8VP59"/>
<dbReference type="PANTHER" id="PTHR43317">
    <property type="entry name" value="THERMOSPERMINE SYNTHASE ACAULIS5"/>
    <property type="match status" value="1"/>
</dbReference>
<gene>
    <name evidence="2" type="ORF">RJ641_036410</name>
</gene>
<proteinExistence type="predicted"/>
<evidence type="ECO:0000256" key="1">
    <source>
        <dbReference type="ARBA" id="ARBA00023115"/>
    </source>
</evidence>
<dbReference type="GO" id="GO:0006596">
    <property type="term" value="P:polyamine biosynthetic process"/>
    <property type="evidence" value="ECO:0007669"/>
    <property type="project" value="UniProtKB-KW"/>
</dbReference>
<keyword evidence="1" id="KW-0620">Polyamine biosynthesis</keyword>
<comment type="caution">
    <text evidence="2">The sequence shown here is derived from an EMBL/GenBank/DDBJ whole genome shotgun (WGS) entry which is preliminary data.</text>
</comment>
<keyword evidence="3" id="KW-1185">Reference proteome</keyword>
<organism evidence="2 3">
    <name type="scientific">Dillenia turbinata</name>
    <dbReference type="NCBI Taxonomy" id="194707"/>
    <lineage>
        <taxon>Eukaryota</taxon>
        <taxon>Viridiplantae</taxon>
        <taxon>Streptophyta</taxon>
        <taxon>Embryophyta</taxon>
        <taxon>Tracheophyta</taxon>
        <taxon>Spermatophyta</taxon>
        <taxon>Magnoliopsida</taxon>
        <taxon>eudicotyledons</taxon>
        <taxon>Gunneridae</taxon>
        <taxon>Pentapetalae</taxon>
        <taxon>Dilleniales</taxon>
        <taxon>Dilleniaceae</taxon>
        <taxon>Dillenia</taxon>
    </lineage>
</organism>